<organism evidence="2 3">
    <name type="scientific">Pullulanibacillus camelliae</name>
    <dbReference type="NCBI Taxonomy" id="1707096"/>
    <lineage>
        <taxon>Bacteria</taxon>
        <taxon>Bacillati</taxon>
        <taxon>Bacillota</taxon>
        <taxon>Bacilli</taxon>
        <taxon>Bacillales</taxon>
        <taxon>Sporolactobacillaceae</taxon>
        <taxon>Pullulanibacillus</taxon>
    </lineage>
</organism>
<reference evidence="2" key="1">
    <citation type="journal article" date="2014" name="Int. J. Syst. Evol. Microbiol.">
        <title>Complete genome sequence of Corynebacterium casei LMG S-19264T (=DSM 44701T), isolated from a smear-ripened cheese.</title>
        <authorList>
            <consortium name="US DOE Joint Genome Institute (JGI-PGF)"/>
            <person name="Walter F."/>
            <person name="Albersmeier A."/>
            <person name="Kalinowski J."/>
            <person name="Ruckert C."/>
        </authorList>
    </citation>
    <scope>NUCLEOTIDE SEQUENCE</scope>
    <source>
        <strain evidence="2">CGMCC 1.15371</strain>
    </source>
</reference>
<keyword evidence="1" id="KW-1133">Transmembrane helix</keyword>
<keyword evidence="3" id="KW-1185">Reference proteome</keyword>
<dbReference type="RefSeq" id="WP_188697342.1">
    <property type="nucleotide sequence ID" value="NZ_BMIR01000021.1"/>
</dbReference>
<dbReference type="AlphaFoldDB" id="A0A8J3DY33"/>
<feature type="transmembrane region" description="Helical" evidence="1">
    <location>
        <begin position="31"/>
        <end position="50"/>
    </location>
</feature>
<evidence type="ECO:0000313" key="3">
    <source>
        <dbReference type="Proteomes" id="UP000628775"/>
    </source>
</evidence>
<comment type="caution">
    <text evidence="2">The sequence shown here is derived from an EMBL/GenBank/DDBJ whole genome shotgun (WGS) entry which is preliminary data.</text>
</comment>
<proteinExistence type="predicted"/>
<dbReference type="Proteomes" id="UP000628775">
    <property type="component" value="Unassembled WGS sequence"/>
</dbReference>
<evidence type="ECO:0000313" key="2">
    <source>
        <dbReference type="EMBL" id="GGE52695.1"/>
    </source>
</evidence>
<accession>A0A8J3DY33</accession>
<dbReference type="EMBL" id="BMIR01000021">
    <property type="protein sequence ID" value="GGE52695.1"/>
    <property type="molecule type" value="Genomic_DNA"/>
</dbReference>
<keyword evidence="1" id="KW-0812">Transmembrane</keyword>
<name>A0A8J3DY33_9BACL</name>
<sequence length="71" mass="8193">MKGLIIGIILMLSLGIIIFDWSNIHKRRDRIVFLALCIVTGLFAIILTLFPNMPNITQFVMRLFPKLSDYL</sequence>
<evidence type="ECO:0000256" key="1">
    <source>
        <dbReference type="SAM" id="Phobius"/>
    </source>
</evidence>
<reference evidence="2" key="2">
    <citation type="submission" date="2020-09" db="EMBL/GenBank/DDBJ databases">
        <authorList>
            <person name="Sun Q."/>
            <person name="Zhou Y."/>
        </authorList>
    </citation>
    <scope>NUCLEOTIDE SEQUENCE</scope>
    <source>
        <strain evidence="2">CGMCC 1.15371</strain>
    </source>
</reference>
<keyword evidence="1" id="KW-0472">Membrane</keyword>
<feature type="transmembrane region" description="Helical" evidence="1">
    <location>
        <begin position="6"/>
        <end position="24"/>
    </location>
</feature>
<protein>
    <submittedName>
        <fullName evidence="2">Uncharacterized protein</fullName>
    </submittedName>
</protein>
<gene>
    <name evidence="2" type="ORF">GCM10011391_34440</name>
</gene>